<evidence type="ECO:0000313" key="2">
    <source>
        <dbReference type="EMBL" id="MBD2281286.1"/>
    </source>
</evidence>
<proteinExistence type="predicted"/>
<keyword evidence="1" id="KW-0732">Signal</keyword>
<gene>
    <name evidence="2" type="ORF">H6F99_24335</name>
</gene>
<dbReference type="RefSeq" id="WP_190384478.1">
    <property type="nucleotide sequence ID" value="NZ_JACJQT010000104.1"/>
</dbReference>
<keyword evidence="3" id="KW-1185">Reference proteome</keyword>
<name>A0ABR8C5H7_APHFL</name>
<evidence type="ECO:0000256" key="1">
    <source>
        <dbReference type="SAM" id="SignalP"/>
    </source>
</evidence>
<organism evidence="2 3">
    <name type="scientific">Aphanizomenon flos-aquae FACHB-1040</name>
    <dbReference type="NCBI Taxonomy" id="2692887"/>
    <lineage>
        <taxon>Bacteria</taxon>
        <taxon>Bacillati</taxon>
        <taxon>Cyanobacteriota</taxon>
        <taxon>Cyanophyceae</taxon>
        <taxon>Nostocales</taxon>
        <taxon>Aphanizomenonaceae</taxon>
        <taxon>Aphanizomenon</taxon>
    </lineage>
</organism>
<reference evidence="2 3" key="1">
    <citation type="journal article" date="2020" name="ISME J.">
        <title>Comparative genomics reveals insights into cyanobacterial evolution and habitat adaptation.</title>
        <authorList>
            <person name="Chen M.Y."/>
            <person name="Teng W.K."/>
            <person name="Zhao L."/>
            <person name="Hu C.X."/>
            <person name="Zhou Y.K."/>
            <person name="Han B.P."/>
            <person name="Song L.R."/>
            <person name="Shu W.S."/>
        </authorList>
    </citation>
    <scope>NUCLEOTIDE SEQUENCE [LARGE SCALE GENOMIC DNA]</scope>
    <source>
        <strain evidence="2 3">FACHB-1040</strain>
    </source>
</reference>
<comment type="caution">
    <text evidence="2">The sequence shown here is derived from an EMBL/GenBank/DDBJ whole genome shotgun (WGS) entry which is preliminary data.</text>
</comment>
<sequence length="192" mass="19487">MKRISLISALVLLGGSFLLAPVAKADQELNLDFTGVAQANCLFTNIESGTIIARGRDLGTIGSVTTTALDAVSGVSPVAAKFTSTCNSGTVFFVDTPVADAANSPLTLISTKSVLKTTTTAVAGNVVAYTASPGTGLAGTSVRSDGFILGTDLTAGNVTDPIAWTVDMNAQVKSTIPVGVYKYTVLVTAVPL</sequence>
<protein>
    <recommendedName>
        <fullName evidence="4">Spore coat protein U domain-containing protein</fullName>
    </recommendedName>
</protein>
<dbReference type="Proteomes" id="UP000606721">
    <property type="component" value="Unassembled WGS sequence"/>
</dbReference>
<feature type="chain" id="PRO_5045249864" description="Spore coat protein U domain-containing protein" evidence="1">
    <location>
        <begin position="26"/>
        <end position="192"/>
    </location>
</feature>
<feature type="signal peptide" evidence="1">
    <location>
        <begin position="1"/>
        <end position="25"/>
    </location>
</feature>
<accession>A0ABR8C5H7</accession>
<evidence type="ECO:0008006" key="4">
    <source>
        <dbReference type="Google" id="ProtNLM"/>
    </source>
</evidence>
<dbReference type="EMBL" id="JACJQT010000104">
    <property type="protein sequence ID" value="MBD2281286.1"/>
    <property type="molecule type" value="Genomic_DNA"/>
</dbReference>
<evidence type="ECO:0000313" key="3">
    <source>
        <dbReference type="Proteomes" id="UP000606721"/>
    </source>
</evidence>